<dbReference type="GO" id="GO:0004869">
    <property type="term" value="F:cysteine-type endopeptidase inhibitor activity"/>
    <property type="evidence" value="ECO:0007669"/>
    <property type="project" value="UniProtKB-KW"/>
</dbReference>
<comment type="caution">
    <text evidence="5">The sequence shown here is derived from an EMBL/GenBank/DDBJ whole genome shotgun (WGS) entry which is preliminary data.</text>
</comment>
<dbReference type="InterPro" id="IPR000010">
    <property type="entry name" value="Cystatin_dom"/>
</dbReference>
<protein>
    <submittedName>
        <fullName evidence="5">Cysteine proteinase inhibitor 4</fullName>
    </submittedName>
</protein>
<organism evidence="5 6">
    <name type="scientific">Phtheirospermum japonicum</name>
    <dbReference type="NCBI Taxonomy" id="374723"/>
    <lineage>
        <taxon>Eukaryota</taxon>
        <taxon>Viridiplantae</taxon>
        <taxon>Streptophyta</taxon>
        <taxon>Embryophyta</taxon>
        <taxon>Tracheophyta</taxon>
        <taxon>Spermatophyta</taxon>
        <taxon>Magnoliopsida</taxon>
        <taxon>eudicotyledons</taxon>
        <taxon>Gunneridae</taxon>
        <taxon>Pentapetalae</taxon>
        <taxon>asterids</taxon>
        <taxon>lamiids</taxon>
        <taxon>Lamiales</taxon>
        <taxon>Orobanchaceae</taxon>
        <taxon>Orobanchaceae incertae sedis</taxon>
        <taxon>Phtheirospermum</taxon>
    </lineage>
</organism>
<dbReference type="EMBL" id="BMAC01000817">
    <property type="protein sequence ID" value="GFQ03309.1"/>
    <property type="molecule type" value="Genomic_DNA"/>
</dbReference>
<feature type="chain" id="PRO_5033066044" evidence="3">
    <location>
        <begin position="22"/>
        <end position="132"/>
    </location>
</feature>
<dbReference type="InterPro" id="IPR046350">
    <property type="entry name" value="Cystatin_sf"/>
</dbReference>
<evidence type="ECO:0000313" key="6">
    <source>
        <dbReference type="Proteomes" id="UP000653305"/>
    </source>
</evidence>
<dbReference type="OrthoDB" id="2016588at2759"/>
<dbReference type="Pfam" id="PF16845">
    <property type="entry name" value="SQAPI"/>
    <property type="match status" value="1"/>
</dbReference>
<name>A0A830D0F7_9LAMI</name>
<dbReference type="Proteomes" id="UP000653305">
    <property type="component" value="Unassembled WGS sequence"/>
</dbReference>
<sequence>MALKFLSPLVIFALLLNISTAFGGRVVPAPSPDAADAPAPLPDSDFDYDQLNTKSDQVIGLAKFVIDQENKVSNTKLVYASVFEALSKSDECGTKYDLVIAATDLNNDLRDYKAVVLFENNVRKIVLFKEIQ</sequence>
<evidence type="ECO:0000256" key="3">
    <source>
        <dbReference type="SAM" id="SignalP"/>
    </source>
</evidence>
<evidence type="ECO:0000313" key="5">
    <source>
        <dbReference type="EMBL" id="GFQ03309.1"/>
    </source>
</evidence>
<keyword evidence="6" id="KW-1185">Reference proteome</keyword>
<dbReference type="AlphaFoldDB" id="A0A830D0F7"/>
<keyword evidence="1" id="KW-0646">Protease inhibitor</keyword>
<feature type="signal peptide" evidence="3">
    <location>
        <begin position="1"/>
        <end position="21"/>
    </location>
</feature>
<dbReference type="SUPFAM" id="SSF54403">
    <property type="entry name" value="Cystatin/monellin"/>
    <property type="match status" value="1"/>
</dbReference>
<reference evidence="5" key="1">
    <citation type="submission" date="2020-07" db="EMBL/GenBank/DDBJ databases">
        <title>Ethylene signaling mediates host invasion by parasitic plants.</title>
        <authorList>
            <person name="Yoshida S."/>
        </authorList>
    </citation>
    <scope>NUCLEOTIDE SEQUENCE</scope>
    <source>
        <strain evidence="5">Okayama</strain>
    </source>
</reference>
<keyword evidence="2" id="KW-0789">Thiol protease inhibitor</keyword>
<evidence type="ECO:0000256" key="2">
    <source>
        <dbReference type="ARBA" id="ARBA00022704"/>
    </source>
</evidence>
<gene>
    <name evidence="5" type="ORF">PHJA_002474700</name>
</gene>
<accession>A0A830D0F7</accession>
<feature type="domain" description="Cystatin" evidence="4">
    <location>
        <begin position="52"/>
        <end position="128"/>
    </location>
</feature>
<keyword evidence="3" id="KW-0732">Signal</keyword>
<evidence type="ECO:0000259" key="4">
    <source>
        <dbReference type="Pfam" id="PF16845"/>
    </source>
</evidence>
<evidence type="ECO:0000256" key="1">
    <source>
        <dbReference type="ARBA" id="ARBA00022690"/>
    </source>
</evidence>
<proteinExistence type="predicted"/>
<dbReference type="Gene3D" id="3.10.450.10">
    <property type="match status" value="1"/>
</dbReference>